<gene>
    <name evidence="2" type="ORF">F8388_017545</name>
</gene>
<dbReference type="InterPro" id="IPR040256">
    <property type="entry name" value="At4g02000-like"/>
</dbReference>
<organism evidence="2 3">
    <name type="scientific">Cannabis sativa</name>
    <name type="common">Hemp</name>
    <name type="synonym">Marijuana</name>
    <dbReference type="NCBI Taxonomy" id="3483"/>
    <lineage>
        <taxon>Eukaryota</taxon>
        <taxon>Viridiplantae</taxon>
        <taxon>Streptophyta</taxon>
        <taxon>Embryophyta</taxon>
        <taxon>Tracheophyta</taxon>
        <taxon>Spermatophyta</taxon>
        <taxon>Magnoliopsida</taxon>
        <taxon>eudicotyledons</taxon>
        <taxon>Gunneridae</taxon>
        <taxon>Pentapetalae</taxon>
        <taxon>rosids</taxon>
        <taxon>fabids</taxon>
        <taxon>Rosales</taxon>
        <taxon>Cannabaceae</taxon>
        <taxon>Cannabis</taxon>
    </lineage>
</organism>
<evidence type="ECO:0000313" key="2">
    <source>
        <dbReference type="EMBL" id="KAF4377141.1"/>
    </source>
</evidence>
<protein>
    <recommendedName>
        <fullName evidence="1">Zinc knuckle CX2CX4HX4C domain-containing protein</fullName>
    </recommendedName>
</protein>
<dbReference type="EMBL" id="JAATIP010000082">
    <property type="protein sequence ID" value="KAF4377141.1"/>
    <property type="molecule type" value="Genomic_DNA"/>
</dbReference>
<dbReference type="PANTHER" id="PTHR31286">
    <property type="entry name" value="GLYCINE-RICH CELL WALL STRUCTURAL PROTEIN 1.8-LIKE"/>
    <property type="match status" value="1"/>
</dbReference>
<comment type="caution">
    <text evidence="2">The sequence shown here is derived from an EMBL/GenBank/DDBJ whole genome shotgun (WGS) entry which is preliminary data.</text>
</comment>
<dbReference type="InterPro" id="IPR025836">
    <property type="entry name" value="Zn_knuckle_CX2CX4HX4C"/>
</dbReference>
<accession>A0A7J6G2B3</accession>
<evidence type="ECO:0000259" key="1">
    <source>
        <dbReference type="Pfam" id="PF14392"/>
    </source>
</evidence>
<evidence type="ECO:0000313" key="3">
    <source>
        <dbReference type="Proteomes" id="UP000525078"/>
    </source>
</evidence>
<dbReference type="PANTHER" id="PTHR31286:SF167">
    <property type="entry name" value="OS09G0268800 PROTEIN"/>
    <property type="match status" value="1"/>
</dbReference>
<dbReference type="Proteomes" id="UP000525078">
    <property type="component" value="Unassembled WGS sequence"/>
</dbReference>
<name>A0A7J6G2B3_CANSA</name>
<feature type="domain" description="Zinc knuckle CX2CX4HX4C" evidence="1">
    <location>
        <begin position="90"/>
        <end position="117"/>
    </location>
</feature>
<proteinExistence type="predicted"/>
<sequence>MTPLETGSIVTADMLSSTPFWIQVFEIPFLHRSRALARKLGEMLSRFIEVDTASLKETLGPYLRVRIEIDVSQPLPRGTGFHLTNMAAPIWLEFRYENLSDFCHYCGRLSHIMNHCAEFLAKCDSSSVPPFQARTASAGLFVARSSKTSGSLPV</sequence>
<dbReference type="Pfam" id="PF14392">
    <property type="entry name" value="zf-CCHC_4"/>
    <property type="match status" value="1"/>
</dbReference>
<reference evidence="2 3" key="1">
    <citation type="journal article" date="2020" name="bioRxiv">
        <title>Sequence and annotation of 42 cannabis genomes reveals extensive copy number variation in cannabinoid synthesis and pathogen resistance genes.</title>
        <authorList>
            <person name="Mckernan K.J."/>
            <person name="Helbert Y."/>
            <person name="Kane L.T."/>
            <person name="Ebling H."/>
            <person name="Zhang L."/>
            <person name="Liu B."/>
            <person name="Eaton Z."/>
            <person name="Mclaughlin S."/>
            <person name="Kingan S."/>
            <person name="Baybayan P."/>
            <person name="Concepcion G."/>
            <person name="Jordan M."/>
            <person name="Riva A."/>
            <person name="Barbazuk W."/>
            <person name="Harkins T."/>
        </authorList>
    </citation>
    <scope>NUCLEOTIDE SEQUENCE [LARGE SCALE GENOMIC DNA]</scope>
    <source>
        <strain evidence="3">cv. Jamaican Lion 4</strain>
        <tissue evidence="2">Leaf</tissue>
    </source>
</reference>
<dbReference type="AlphaFoldDB" id="A0A7J6G2B3"/>